<organism evidence="2 3">
    <name type="scientific">Mycena chlorophos</name>
    <name type="common">Agaric fungus</name>
    <name type="synonym">Agaricus chlorophos</name>
    <dbReference type="NCBI Taxonomy" id="658473"/>
    <lineage>
        <taxon>Eukaryota</taxon>
        <taxon>Fungi</taxon>
        <taxon>Dikarya</taxon>
        <taxon>Basidiomycota</taxon>
        <taxon>Agaricomycotina</taxon>
        <taxon>Agaricomycetes</taxon>
        <taxon>Agaricomycetidae</taxon>
        <taxon>Agaricales</taxon>
        <taxon>Marasmiineae</taxon>
        <taxon>Mycenaceae</taxon>
        <taxon>Mycena</taxon>
    </lineage>
</organism>
<sequence length="361" mass="39026">MQRGKSEESPAEAESHKFGVGAVRTVRDTAPKVQALGQVGLGSSGREQEYGAKVVSKAGKLAKKAVGFITPKKSTARGRISDTPRTTRSAAAAAGSLRSAQSSQASACQPGNSGFGPKLVPICPSPIDVDAIGSDRDSDIEVLDDLTAEEKDRKALDKARATWTSHIYAFYHPDVELTTKDATSTKNLTTHAHKCWGKELVDAARDHSLKDARNLLRKHNGSRLQKLTNIFKNAATGGAETYSTVPMTRAETRRAAAAAATDGAEDGGDEDDGGGLADLDDLLAELHDLERSTPERDDDEDVFDEVAAMMDDDRETFIESTKEIRAALTKRLFSLPEFILVITGVTDEVRKVRMIVEHRFF</sequence>
<gene>
    <name evidence="2" type="ORF">HMN09_00846400</name>
</gene>
<feature type="compositionally biased region" description="Acidic residues" evidence="1">
    <location>
        <begin position="263"/>
        <end position="274"/>
    </location>
</feature>
<evidence type="ECO:0000313" key="3">
    <source>
        <dbReference type="Proteomes" id="UP000613580"/>
    </source>
</evidence>
<protein>
    <submittedName>
        <fullName evidence="2">Uncharacterized protein</fullName>
    </submittedName>
</protein>
<dbReference type="EMBL" id="JACAZE010000011">
    <property type="protein sequence ID" value="KAF7304442.1"/>
    <property type="molecule type" value="Genomic_DNA"/>
</dbReference>
<evidence type="ECO:0000313" key="2">
    <source>
        <dbReference type="EMBL" id="KAF7304442.1"/>
    </source>
</evidence>
<evidence type="ECO:0000256" key="1">
    <source>
        <dbReference type="SAM" id="MobiDB-lite"/>
    </source>
</evidence>
<accession>A0A8H6W4B3</accession>
<feature type="region of interest" description="Disordered" evidence="1">
    <location>
        <begin position="1"/>
        <end position="23"/>
    </location>
</feature>
<reference evidence="2" key="1">
    <citation type="submission" date="2020-05" db="EMBL/GenBank/DDBJ databases">
        <title>Mycena genomes resolve the evolution of fungal bioluminescence.</title>
        <authorList>
            <person name="Tsai I.J."/>
        </authorList>
    </citation>
    <scope>NUCLEOTIDE SEQUENCE</scope>
    <source>
        <strain evidence="2">110903Hualien_Pintung</strain>
    </source>
</reference>
<dbReference type="Proteomes" id="UP000613580">
    <property type="component" value="Unassembled WGS sequence"/>
</dbReference>
<name>A0A8H6W4B3_MYCCL</name>
<comment type="caution">
    <text evidence="2">The sequence shown here is derived from an EMBL/GenBank/DDBJ whole genome shotgun (WGS) entry which is preliminary data.</text>
</comment>
<keyword evidence="3" id="KW-1185">Reference proteome</keyword>
<proteinExistence type="predicted"/>
<dbReference type="AlphaFoldDB" id="A0A8H6W4B3"/>
<feature type="region of interest" description="Disordered" evidence="1">
    <location>
        <begin position="253"/>
        <end position="274"/>
    </location>
</feature>
<dbReference type="OrthoDB" id="2677917at2759"/>
<feature type="compositionally biased region" description="Basic and acidic residues" evidence="1">
    <location>
        <begin position="1"/>
        <end position="17"/>
    </location>
</feature>